<dbReference type="InterPro" id="IPR015797">
    <property type="entry name" value="NUDIX_hydrolase-like_dom_sf"/>
</dbReference>
<dbReference type="AlphaFoldDB" id="A0AAV1I6F5"/>
<evidence type="ECO:0000256" key="3">
    <source>
        <dbReference type="ARBA" id="ARBA00022457"/>
    </source>
</evidence>
<feature type="compositionally biased region" description="Polar residues" evidence="15">
    <location>
        <begin position="61"/>
        <end position="76"/>
    </location>
</feature>
<dbReference type="GO" id="GO:0006260">
    <property type="term" value="P:DNA replication"/>
    <property type="evidence" value="ECO:0007669"/>
    <property type="project" value="UniProtKB-KW"/>
</dbReference>
<dbReference type="EMBL" id="CAUYUE010000007">
    <property type="protein sequence ID" value="CAK0782954.1"/>
    <property type="molecule type" value="Genomic_DNA"/>
</dbReference>
<evidence type="ECO:0000259" key="17">
    <source>
        <dbReference type="PROSITE" id="PS51462"/>
    </source>
</evidence>
<comment type="similarity">
    <text evidence="2 14">Belongs to the Nudix hydrolase family.</text>
</comment>
<evidence type="ECO:0000256" key="12">
    <source>
        <dbReference type="ARBA" id="ARBA00038905"/>
    </source>
</evidence>
<dbReference type="PROSITE" id="PS50961">
    <property type="entry name" value="HTH_LA"/>
    <property type="match status" value="1"/>
</dbReference>
<protein>
    <recommendedName>
        <fullName evidence="12">8-oxo-dGTP diphosphatase</fullName>
        <ecNumber evidence="12">3.6.1.55</ecNumber>
    </recommendedName>
</protein>
<dbReference type="SUPFAM" id="SSF46785">
    <property type="entry name" value="Winged helix' DNA-binding domain"/>
    <property type="match status" value="1"/>
</dbReference>
<proteinExistence type="inferred from homology"/>
<dbReference type="PANTHER" id="PTHR47707">
    <property type="entry name" value="8-OXO-DGTP DIPHOSPHATASE"/>
    <property type="match status" value="1"/>
</dbReference>
<feature type="domain" description="Nudix hydrolase" evidence="17">
    <location>
        <begin position="172"/>
        <end position="300"/>
    </location>
</feature>
<gene>
    <name evidence="18" type="ORF">CVIRNUC_006149</name>
</gene>
<dbReference type="GO" id="GO:0044715">
    <property type="term" value="F:8-oxo-dGDP phosphatase activity"/>
    <property type="evidence" value="ECO:0007669"/>
    <property type="project" value="TreeGrafter"/>
</dbReference>
<keyword evidence="5" id="KW-0479">Metal-binding</keyword>
<evidence type="ECO:0000313" key="18">
    <source>
        <dbReference type="EMBL" id="CAK0782954.1"/>
    </source>
</evidence>
<evidence type="ECO:0000256" key="10">
    <source>
        <dbReference type="ARBA" id="ARBA00023204"/>
    </source>
</evidence>
<dbReference type="GO" id="GO:0006281">
    <property type="term" value="P:DNA repair"/>
    <property type="evidence" value="ECO:0007669"/>
    <property type="project" value="UniProtKB-KW"/>
</dbReference>
<evidence type="ECO:0000256" key="1">
    <source>
        <dbReference type="ARBA" id="ARBA00001946"/>
    </source>
</evidence>
<dbReference type="Gene3D" id="1.10.10.10">
    <property type="entry name" value="Winged helix-like DNA-binding domain superfamily/Winged helix DNA-binding domain"/>
    <property type="match status" value="1"/>
</dbReference>
<sequence>MLKAKLSRAHSSYLCHKRLCLPALLRGGPIHVACEHTEGNSSAEQEERPKRKAVIIKKASKATQTRASRLRSNPQDSDNRVRDVRETLEWYFSDTWPRDKAAVLRFIHISRGHSAPLDLFLKLRRLRRIIGKASKEEEHDLVLKALAKSEMLEISENGLRIQRKDTQGESVAMMIVVAVALLNDRGEVLVAQRRADQSFPGKWEFPGGKVDPYETPEGALSREMGEELNIKVDQQDLQPLIFGSHRHGDCHILMPLFLCTRWSGEVKGNEGQEIEWCSMAELRRKEMPPGDVPLVDAVERAVHQHAQSFLSIAT</sequence>
<keyword evidence="8" id="KW-0460">Magnesium</keyword>
<dbReference type="Proteomes" id="UP001314263">
    <property type="component" value="Unassembled WGS sequence"/>
</dbReference>
<keyword evidence="7 14" id="KW-0378">Hydrolase</keyword>
<dbReference type="SMART" id="SM00715">
    <property type="entry name" value="LA"/>
    <property type="match status" value="1"/>
</dbReference>
<comment type="catalytic activity">
    <reaction evidence="11">
        <text>8-oxo-dGTP + H2O = 8-oxo-dGMP + diphosphate + H(+)</text>
        <dbReference type="Rhea" id="RHEA:31575"/>
        <dbReference type="ChEBI" id="CHEBI:15377"/>
        <dbReference type="ChEBI" id="CHEBI:15378"/>
        <dbReference type="ChEBI" id="CHEBI:33019"/>
        <dbReference type="ChEBI" id="CHEBI:63224"/>
        <dbReference type="ChEBI" id="CHEBI:77896"/>
        <dbReference type="EC" id="3.6.1.55"/>
    </reaction>
</comment>
<dbReference type="InterPro" id="IPR000086">
    <property type="entry name" value="NUDIX_hydrolase_dom"/>
</dbReference>
<evidence type="ECO:0000256" key="6">
    <source>
        <dbReference type="ARBA" id="ARBA00022763"/>
    </source>
</evidence>
<dbReference type="EC" id="3.6.1.55" evidence="12"/>
<reference evidence="18 19" key="1">
    <citation type="submission" date="2023-10" db="EMBL/GenBank/DDBJ databases">
        <authorList>
            <person name="Maclean D."/>
            <person name="Macfadyen A."/>
        </authorList>
    </citation>
    <scope>NUCLEOTIDE SEQUENCE [LARGE SCALE GENOMIC DNA]</scope>
</reference>
<dbReference type="InterPro" id="IPR036388">
    <property type="entry name" value="WH-like_DNA-bd_sf"/>
</dbReference>
<dbReference type="InterPro" id="IPR006630">
    <property type="entry name" value="La_HTH"/>
</dbReference>
<evidence type="ECO:0000313" key="19">
    <source>
        <dbReference type="Proteomes" id="UP001314263"/>
    </source>
</evidence>
<dbReference type="InterPro" id="IPR020476">
    <property type="entry name" value="Nudix_hydrolase"/>
</dbReference>
<evidence type="ECO:0000256" key="11">
    <source>
        <dbReference type="ARBA" id="ARBA00035861"/>
    </source>
</evidence>
<dbReference type="PROSITE" id="PS00893">
    <property type="entry name" value="NUDIX_BOX"/>
    <property type="match status" value="1"/>
</dbReference>
<evidence type="ECO:0000256" key="14">
    <source>
        <dbReference type="RuleBase" id="RU003476"/>
    </source>
</evidence>
<dbReference type="GO" id="GO:0046872">
    <property type="term" value="F:metal ion binding"/>
    <property type="evidence" value="ECO:0007669"/>
    <property type="project" value="UniProtKB-KW"/>
</dbReference>
<dbReference type="GO" id="GO:0044716">
    <property type="term" value="F:8-oxo-GDP phosphatase activity"/>
    <property type="evidence" value="ECO:0007669"/>
    <property type="project" value="TreeGrafter"/>
</dbReference>
<keyword evidence="3" id="KW-0515">Mutator protein</keyword>
<keyword evidence="9 13" id="KW-0694">RNA-binding</keyword>
<evidence type="ECO:0000256" key="8">
    <source>
        <dbReference type="ARBA" id="ARBA00022842"/>
    </source>
</evidence>
<name>A0AAV1I6F5_9CHLO</name>
<dbReference type="CDD" id="cd03425">
    <property type="entry name" value="NUDIX_MutT_NudA_like"/>
    <property type="match status" value="1"/>
</dbReference>
<evidence type="ECO:0000256" key="7">
    <source>
        <dbReference type="ARBA" id="ARBA00022801"/>
    </source>
</evidence>
<dbReference type="InterPro" id="IPR036390">
    <property type="entry name" value="WH_DNA-bd_sf"/>
</dbReference>
<dbReference type="InterPro" id="IPR020084">
    <property type="entry name" value="NUDIX_hydrolase_CS"/>
</dbReference>
<feature type="domain" description="HTH La-type RNA-binding" evidence="16">
    <location>
        <begin position="74"/>
        <end position="171"/>
    </location>
</feature>
<dbReference type="GO" id="GO:0008413">
    <property type="term" value="F:8-oxo-7,8-dihydroguanosine triphosphate pyrophosphatase activity"/>
    <property type="evidence" value="ECO:0007669"/>
    <property type="project" value="TreeGrafter"/>
</dbReference>
<comment type="cofactor">
    <cofactor evidence="1">
        <name>Mg(2+)</name>
        <dbReference type="ChEBI" id="CHEBI:18420"/>
    </cofactor>
</comment>
<organism evidence="18 19">
    <name type="scientific">Coccomyxa viridis</name>
    <dbReference type="NCBI Taxonomy" id="1274662"/>
    <lineage>
        <taxon>Eukaryota</taxon>
        <taxon>Viridiplantae</taxon>
        <taxon>Chlorophyta</taxon>
        <taxon>core chlorophytes</taxon>
        <taxon>Trebouxiophyceae</taxon>
        <taxon>Trebouxiophyceae incertae sedis</taxon>
        <taxon>Coccomyxaceae</taxon>
        <taxon>Coccomyxa</taxon>
    </lineage>
</organism>
<keyword evidence="6" id="KW-0227">DNA damage</keyword>
<dbReference type="GO" id="GO:0035539">
    <property type="term" value="F:8-oxo-7,8-dihydrodeoxyguanosine triphosphate pyrophosphatase activity"/>
    <property type="evidence" value="ECO:0007669"/>
    <property type="project" value="UniProtKB-EC"/>
</dbReference>
<keyword evidence="4" id="KW-0235">DNA replication</keyword>
<feature type="region of interest" description="Disordered" evidence="15">
    <location>
        <begin position="58"/>
        <end position="80"/>
    </location>
</feature>
<evidence type="ECO:0000256" key="5">
    <source>
        <dbReference type="ARBA" id="ARBA00022723"/>
    </source>
</evidence>
<evidence type="ECO:0000256" key="13">
    <source>
        <dbReference type="PROSITE-ProRule" id="PRU00332"/>
    </source>
</evidence>
<evidence type="ECO:0000256" key="2">
    <source>
        <dbReference type="ARBA" id="ARBA00005582"/>
    </source>
</evidence>
<dbReference type="Pfam" id="PF00293">
    <property type="entry name" value="NUDIX"/>
    <property type="match status" value="1"/>
</dbReference>
<evidence type="ECO:0000256" key="4">
    <source>
        <dbReference type="ARBA" id="ARBA00022705"/>
    </source>
</evidence>
<accession>A0AAV1I6F5</accession>
<keyword evidence="19" id="KW-1185">Reference proteome</keyword>
<evidence type="ECO:0000256" key="15">
    <source>
        <dbReference type="SAM" id="MobiDB-lite"/>
    </source>
</evidence>
<keyword evidence="10" id="KW-0234">DNA repair</keyword>
<evidence type="ECO:0000256" key="9">
    <source>
        <dbReference type="ARBA" id="ARBA00022884"/>
    </source>
</evidence>
<dbReference type="PRINTS" id="PR00502">
    <property type="entry name" value="NUDIXFAMILY"/>
</dbReference>
<evidence type="ECO:0000259" key="16">
    <source>
        <dbReference type="PROSITE" id="PS50961"/>
    </source>
</evidence>
<dbReference type="Gene3D" id="3.90.79.10">
    <property type="entry name" value="Nucleoside Triphosphate Pyrophosphohydrolase"/>
    <property type="match status" value="1"/>
</dbReference>
<dbReference type="PROSITE" id="PS51462">
    <property type="entry name" value="NUDIX"/>
    <property type="match status" value="1"/>
</dbReference>
<dbReference type="SUPFAM" id="SSF55811">
    <property type="entry name" value="Nudix"/>
    <property type="match status" value="1"/>
</dbReference>
<dbReference type="InterPro" id="IPR047127">
    <property type="entry name" value="MutT-like"/>
</dbReference>
<dbReference type="PANTHER" id="PTHR47707:SF1">
    <property type="entry name" value="NUDIX HYDROLASE FAMILY PROTEIN"/>
    <property type="match status" value="1"/>
</dbReference>
<dbReference type="GO" id="GO:0003723">
    <property type="term" value="F:RNA binding"/>
    <property type="evidence" value="ECO:0007669"/>
    <property type="project" value="UniProtKB-UniRule"/>
</dbReference>
<comment type="caution">
    <text evidence="18">The sequence shown here is derived from an EMBL/GenBank/DDBJ whole genome shotgun (WGS) entry which is preliminary data.</text>
</comment>